<feature type="transmembrane region" description="Helical" evidence="7">
    <location>
        <begin position="199"/>
        <end position="219"/>
    </location>
</feature>
<feature type="transmembrane region" description="Helical" evidence="7">
    <location>
        <begin position="6"/>
        <end position="29"/>
    </location>
</feature>
<reference evidence="8 9" key="1">
    <citation type="submission" date="2016-10" db="EMBL/GenBank/DDBJ databases">
        <authorList>
            <person name="Varghese N."/>
            <person name="Submissions S."/>
        </authorList>
    </citation>
    <scope>NUCLEOTIDE SEQUENCE [LARGE SCALE GENOMIC DNA]</scope>
    <source>
        <strain evidence="8 9">DSM 16392</strain>
    </source>
</reference>
<protein>
    <submittedName>
        <fullName evidence="8">Branched-chain amino acid transport system permease protein</fullName>
    </submittedName>
</protein>
<keyword evidence="3 7" id="KW-0812">Transmembrane</keyword>
<feature type="transmembrane region" description="Helical" evidence="7">
    <location>
        <begin position="99"/>
        <end position="116"/>
    </location>
</feature>
<comment type="caution">
    <text evidence="8">The sequence shown here is derived from an EMBL/GenBank/DDBJ whole genome shotgun (WGS) entry which is preliminary data.</text>
</comment>
<gene>
    <name evidence="8" type="ORF">SAMN04488518_104183</name>
</gene>
<evidence type="ECO:0000256" key="3">
    <source>
        <dbReference type="ARBA" id="ARBA00022692"/>
    </source>
</evidence>
<feature type="transmembrane region" description="Helical" evidence="7">
    <location>
        <begin position="36"/>
        <end position="55"/>
    </location>
</feature>
<dbReference type="PANTHER" id="PTHR30482">
    <property type="entry name" value="HIGH-AFFINITY BRANCHED-CHAIN AMINO ACID TRANSPORT SYSTEM PERMEASE"/>
    <property type="match status" value="1"/>
</dbReference>
<sequence length="326" mass="35284">MELIGLLNYAVFMAIFIGIYSLLALGLNIQWGFSGLFNAGIAGFFAVGAYSSALLTAPESAVHLGGYQLPVVVGWIGAMIAAGAIAWPIGKVCLRFRSDYLAIATIGVAEIIRLVVKSEGWMTGGARGVNKIPRPFGDLSYLYSQLAYLALVFAIVLVVYWAIERQISAPWGRMMRGIRDNEDAATAMGKDIKARRLEAFIFGAAVMGLGGALFAHFNRSITPEAIDPMIATFLIWIMLILGGSGNNRGALLGVAVVWIIWSASEFVTDQLPTEYAIKAKYMRVFIIGLLLQLVLRFRPEGILPEPQGTAGSPEVKTFQKQESAAK</sequence>
<dbReference type="EMBL" id="FOSK01000004">
    <property type="protein sequence ID" value="SFK34387.1"/>
    <property type="molecule type" value="Genomic_DNA"/>
</dbReference>
<evidence type="ECO:0000256" key="6">
    <source>
        <dbReference type="SAM" id="MobiDB-lite"/>
    </source>
</evidence>
<dbReference type="InterPro" id="IPR001851">
    <property type="entry name" value="ABC_transp_permease"/>
</dbReference>
<evidence type="ECO:0000256" key="4">
    <source>
        <dbReference type="ARBA" id="ARBA00022989"/>
    </source>
</evidence>
<dbReference type="RefSeq" id="WP_063291384.1">
    <property type="nucleotide sequence ID" value="NZ_FOSK01000004.1"/>
</dbReference>
<dbReference type="Pfam" id="PF02653">
    <property type="entry name" value="BPD_transp_2"/>
    <property type="match status" value="1"/>
</dbReference>
<proteinExistence type="predicted"/>
<keyword evidence="2" id="KW-1003">Cell membrane</keyword>
<evidence type="ECO:0000256" key="5">
    <source>
        <dbReference type="ARBA" id="ARBA00023136"/>
    </source>
</evidence>
<evidence type="ECO:0000256" key="7">
    <source>
        <dbReference type="SAM" id="Phobius"/>
    </source>
</evidence>
<name>A0A1I3YR17_9HYPH</name>
<keyword evidence="4 7" id="KW-1133">Transmembrane helix</keyword>
<dbReference type="CDD" id="cd06581">
    <property type="entry name" value="TM_PBP1_LivM_like"/>
    <property type="match status" value="1"/>
</dbReference>
<feature type="transmembrane region" description="Helical" evidence="7">
    <location>
        <begin position="225"/>
        <end position="242"/>
    </location>
</feature>
<accession>A0A1I3YR17</accession>
<evidence type="ECO:0000256" key="2">
    <source>
        <dbReference type="ARBA" id="ARBA00022475"/>
    </source>
</evidence>
<organism evidence="8 9">
    <name type="scientific">Pseudovibrio ascidiaceicola</name>
    <dbReference type="NCBI Taxonomy" id="285279"/>
    <lineage>
        <taxon>Bacteria</taxon>
        <taxon>Pseudomonadati</taxon>
        <taxon>Pseudomonadota</taxon>
        <taxon>Alphaproteobacteria</taxon>
        <taxon>Hyphomicrobiales</taxon>
        <taxon>Stappiaceae</taxon>
        <taxon>Pseudovibrio</taxon>
    </lineage>
</organism>
<feature type="transmembrane region" description="Helical" evidence="7">
    <location>
        <begin position="141"/>
        <end position="163"/>
    </location>
</feature>
<evidence type="ECO:0000313" key="9">
    <source>
        <dbReference type="Proteomes" id="UP000199598"/>
    </source>
</evidence>
<dbReference type="Proteomes" id="UP000199598">
    <property type="component" value="Unassembled WGS sequence"/>
</dbReference>
<feature type="compositionally biased region" description="Basic and acidic residues" evidence="6">
    <location>
        <begin position="317"/>
        <end position="326"/>
    </location>
</feature>
<evidence type="ECO:0000313" key="8">
    <source>
        <dbReference type="EMBL" id="SFK34387.1"/>
    </source>
</evidence>
<keyword evidence="9" id="KW-1185">Reference proteome</keyword>
<comment type="subcellular location">
    <subcellularLocation>
        <location evidence="1">Cell membrane</location>
        <topology evidence="1">Multi-pass membrane protein</topology>
    </subcellularLocation>
</comment>
<evidence type="ECO:0000256" key="1">
    <source>
        <dbReference type="ARBA" id="ARBA00004651"/>
    </source>
</evidence>
<feature type="transmembrane region" description="Helical" evidence="7">
    <location>
        <begin position="67"/>
        <end position="87"/>
    </location>
</feature>
<feature type="region of interest" description="Disordered" evidence="6">
    <location>
        <begin position="305"/>
        <end position="326"/>
    </location>
</feature>
<dbReference type="PANTHER" id="PTHR30482:SF10">
    <property type="entry name" value="HIGH-AFFINITY BRANCHED-CHAIN AMINO ACID TRANSPORT PROTEIN BRAE"/>
    <property type="match status" value="1"/>
</dbReference>
<dbReference type="InterPro" id="IPR043428">
    <property type="entry name" value="LivM-like"/>
</dbReference>
<keyword evidence="5 7" id="KW-0472">Membrane</keyword>